<dbReference type="RefSeq" id="WP_056947400.1">
    <property type="nucleotide sequence ID" value="NZ_AZEE01000027.1"/>
</dbReference>
<evidence type="ECO:0000256" key="6">
    <source>
        <dbReference type="SAM" id="Phobius"/>
    </source>
</evidence>
<dbReference type="GO" id="GO:0005886">
    <property type="term" value="C:plasma membrane"/>
    <property type="evidence" value="ECO:0007669"/>
    <property type="project" value="UniProtKB-SubCell"/>
</dbReference>
<comment type="subcellular location">
    <subcellularLocation>
        <location evidence="1">Cell membrane</location>
        <topology evidence="1">Multi-pass membrane protein</topology>
    </subcellularLocation>
</comment>
<dbReference type="OrthoDB" id="9768837at2"/>
<dbReference type="EMBL" id="AZEE01000027">
    <property type="protein sequence ID" value="KRK98863.1"/>
    <property type="molecule type" value="Genomic_DNA"/>
</dbReference>
<name>A0A0R1LTA1_9LACO</name>
<accession>A0A0R1LTA1</accession>
<evidence type="ECO:0000259" key="7">
    <source>
        <dbReference type="Pfam" id="PF12698"/>
    </source>
</evidence>
<feature type="transmembrane region" description="Helical" evidence="6">
    <location>
        <begin position="331"/>
        <end position="349"/>
    </location>
</feature>
<proteinExistence type="predicted"/>
<dbReference type="PANTHER" id="PTHR30294:SF29">
    <property type="entry name" value="MULTIDRUG ABC TRANSPORTER PERMEASE YBHS-RELATED"/>
    <property type="match status" value="1"/>
</dbReference>
<comment type="caution">
    <text evidence="8">The sequence shown here is derived from an EMBL/GenBank/DDBJ whole genome shotgun (WGS) entry which is preliminary data.</text>
</comment>
<feature type="transmembrane region" description="Helical" evidence="6">
    <location>
        <begin position="361"/>
        <end position="379"/>
    </location>
</feature>
<feature type="transmembrane region" description="Helical" evidence="6">
    <location>
        <begin position="306"/>
        <end position="324"/>
    </location>
</feature>
<dbReference type="STRING" id="1423776.FD04_GL000607"/>
<keyword evidence="5 6" id="KW-0472">Membrane</keyword>
<feature type="transmembrane region" description="Helical" evidence="6">
    <location>
        <begin position="20"/>
        <end position="41"/>
    </location>
</feature>
<feature type="transmembrane region" description="Helical" evidence="6">
    <location>
        <begin position="171"/>
        <end position="191"/>
    </location>
</feature>
<dbReference type="PANTHER" id="PTHR30294">
    <property type="entry name" value="MEMBRANE COMPONENT OF ABC TRANSPORTER YHHJ-RELATED"/>
    <property type="match status" value="1"/>
</dbReference>
<gene>
    <name evidence="8" type="ORF">FD04_GL000607</name>
</gene>
<dbReference type="Pfam" id="PF12698">
    <property type="entry name" value="ABC2_membrane_3"/>
    <property type="match status" value="1"/>
</dbReference>
<keyword evidence="4 6" id="KW-1133">Transmembrane helix</keyword>
<reference evidence="8 9" key="1">
    <citation type="journal article" date="2015" name="Genome Announc.">
        <title>Expanding the biotechnology potential of lactobacilli through comparative genomics of 213 strains and associated genera.</title>
        <authorList>
            <person name="Sun Z."/>
            <person name="Harris H.M."/>
            <person name="McCann A."/>
            <person name="Guo C."/>
            <person name="Argimon S."/>
            <person name="Zhang W."/>
            <person name="Yang X."/>
            <person name="Jeffery I.B."/>
            <person name="Cooney J.C."/>
            <person name="Kagawa T.F."/>
            <person name="Liu W."/>
            <person name="Song Y."/>
            <person name="Salvetti E."/>
            <person name="Wrobel A."/>
            <person name="Rasinkangas P."/>
            <person name="Parkhill J."/>
            <person name="Rea M.C."/>
            <person name="O'Sullivan O."/>
            <person name="Ritari J."/>
            <person name="Douillard F.P."/>
            <person name="Paul Ross R."/>
            <person name="Yang R."/>
            <person name="Briner A.E."/>
            <person name="Felis G.E."/>
            <person name="de Vos W.M."/>
            <person name="Barrangou R."/>
            <person name="Klaenhammer T.R."/>
            <person name="Caufield P.W."/>
            <person name="Cui Y."/>
            <person name="Zhang H."/>
            <person name="O'Toole P.W."/>
        </authorList>
    </citation>
    <scope>NUCLEOTIDE SEQUENCE [LARGE SCALE GENOMIC DNA]</scope>
    <source>
        <strain evidence="8 9">DSM 19909</strain>
    </source>
</reference>
<evidence type="ECO:0000256" key="5">
    <source>
        <dbReference type="ARBA" id="ARBA00023136"/>
    </source>
</evidence>
<evidence type="ECO:0000313" key="9">
    <source>
        <dbReference type="Proteomes" id="UP000051160"/>
    </source>
</evidence>
<dbReference type="InterPro" id="IPR051449">
    <property type="entry name" value="ABC-2_transporter_component"/>
</dbReference>
<dbReference type="GO" id="GO:0140359">
    <property type="term" value="F:ABC-type transporter activity"/>
    <property type="evidence" value="ECO:0007669"/>
    <property type="project" value="InterPro"/>
</dbReference>
<dbReference type="InterPro" id="IPR013525">
    <property type="entry name" value="ABC2_TM"/>
</dbReference>
<dbReference type="Proteomes" id="UP000051160">
    <property type="component" value="Unassembled WGS sequence"/>
</dbReference>
<organism evidence="8 9">
    <name type="scientific">Secundilactobacillus odoratitofui DSM 19909 = JCM 15043</name>
    <dbReference type="NCBI Taxonomy" id="1423776"/>
    <lineage>
        <taxon>Bacteria</taxon>
        <taxon>Bacillati</taxon>
        <taxon>Bacillota</taxon>
        <taxon>Bacilli</taxon>
        <taxon>Lactobacillales</taxon>
        <taxon>Lactobacillaceae</taxon>
        <taxon>Secundilactobacillus</taxon>
    </lineage>
</organism>
<feature type="domain" description="ABC-2 type transporter transmembrane" evidence="7">
    <location>
        <begin position="19"/>
        <end position="377"/>
    </location>
</feature>
<dbReference type="AlphaFoldDB" id="A0A0R1LTA1"/>
<evidence type="ECO:0000313" key="8">
    <source>
        <dbReference type="EMBL" id="KRK98863.1"/>
    </source>
</evidence>
<evidence type="ECO:0000256" key="1">
    <source>
        <dbReference type="ARBA" id="ARBA00004651"/>
    </source>
</evidence>
<evidence type="ECO:0000256" key="2">
    <source>
        <dbReference type="ARBA" id="ARBA00022475"/>
    </source>
</evidence>
<keyword evidence="3 6" id="KW-0812">Transmembrane</keyword>
<protein>
    <recommendedName>
        <fullName evidence="7">ABC-2 type transporter transmembrane domain-containing protein</fullName>
    </recommendedName>
</protein>
<feature type="transmembrane region" description="Helical" evidence="6">
    <location>
        <begin position="267"/>
        <end position="294"/>
    </location>
</feature>
<dbReference type="PATRIC" id="fig|1423776.4.peg.609"/>
<keyword evidence="9" id="KW-1185">Reference proteome</keyword>
<evidence type="ECO:0000256" key="4">
    <source>
        <dbReference type="ARBA" id="ARBA00022989"/>
    </source>
</evidence>
<keyword evidence="2" id="KW-1003">Cell membrane</keyword>
<sequence length="406" mass="44883">MKKLWVVTLSTYLRQVKSWSFVILVLSPFIMLAVSFGVGFVSANSAADSDQIAVVSNQSAVRQAYIKVVGHDQVDQRVKTETAAKKALKKEAIKGYLVLSAGQRYQATYHGTEAMASFDKTRLTSFLNKLQTQANVVRAKLSHRQLSQLQQQPIFKQVVQKKDGLAKIAKLASFWILVFMVYMILTTYSSITAQEIASEKGTKVMEIIFSSTTAGKYFCGKILGVLMVIATQLVVYLLGGWASLIAAHHMSMADSFFRDYGSLVNQVIGNLVSVNLLFLFLGVIIYTILAAFSGALVAKAEDASKASYPAVYLSMAAFFATFPFQNNADALLVKILSYVPFFSSYFMPLRIINGVASPVEIGFSLGLLIVAILLLVWYISGIYKGLILQADEGNLWHRFRRGLSYR</sequence>
<evidence type="ECO:0000256" key="3">
    <source>
        <dbReference type="ARBA" id="ARBA00022692"/>
    </source>
</evidence>
<feature type="transmembrane region" description="Helical" evidence="6">
    <location>
        <begin position="222"/>
        <end position="246"/>
    </location>
</feature>